<name>A0A0G2EFV6_PHACM</name>
<sequence>MMDGLHPELTEDGIAQELAQHYQVENLEDVRIIRDRTTKESRGFGFLRFSSLQDARALIERNQGILYLYGSTSSANHDEAARVRINYTREKGSSAREPMEGEWTCRICNVLNFATRTRCFRCSGFKNDVSVAAEQLRAVNVGDNDASPDNTPSQFLLLRGLEPSVREELLAKGVAKLYKPSASSAQSNQTSKKGAKVSSTTGDSNLGAREGSLRRVLLVRDRKTDDSWRFGFAEFANVEDAQAALIRYNSFEKFTIASKPVLVSYIHAGVFVPVLDPYSIDPKFTFSPLANPAMRLAYWDEGAYTTELVVNKADEPIPSRKEDTDEVAKSKEAEKSKKRKAEAASSNAATTKKAAPSHLQFWSNRHAELHGLGKKPAEGGLIKLDPNDQENAKSAPKQSYSDPNRMCCYLCYRQFKTSAEVNRHERLSKLHRQNLKNEALVSRALRKLEKHGVSQTTEYRDRARERRKAFGVQKRQADPSKTNTPAKPITLDLESPTATPNTQSKGASLLNKMGYTGTGGLGASGSGMTAPISQDVYVAGVGLGAQGGKLGDAVTEAERNTKGDYGSFLERTREGARERYERMQQ</sequence>
<dbReference type="GO" id="GO:0008270">
    <property type="term" value="F:zinc ion binding"/>
    <property type="evidence" value="ECO:0007669"/>
    <property type="project" value="UniProtKB-KW"/>
</dbReference>
<evidence type="ECO:0000256" key="2">
    <source>
        <dbReference type="ARBA" id="ARBA00022723"/>
    </source>
</evidence>
<dbReference type="Proteomes" id="UP000053317">
    <property type="component" value="Unassembled WGS sequence"/>
</dbReference>
<evidence type="ECO:0000259" key="12">
    <source>
        <dbReference type="PROSITE" id="PS50174"/>
    </source>
</evidence>
<reference evidence="14 15" key="1">
    <citation type="submission" date="2015-05" db="EMBL/GenBank/DDBJ databases">
        <title>Distinctive expansion of gene families associated with plant cell wall degradation and secondary metabolism in the genomes of grapevine trunk pathogens.</title>
        <authorList>
            <person name="Lawrence D.P."/>
            <person name="Travadon R."/>
            <person name="Rolshausen P.E."/>
            <person name="Baumgartner K."/>
        </authorList>
    </citation>
    <scope>NUCLEOTIDE SEQUENCE [LARGE SCALE GENOMIC DNA]</scope>
    <source>
        <strain evidence="14">UCRPC4</strain>
    </source>
</reference>
<dbReference type="InterPro" id="IPR036443">
    <property type="entry name" value="Znf_RanBP2_sf"/>
</dbReference>
<dbReference type="GO" id="GO:0000398">
    <property type="term" value="P:mRNA splicing, via spliceosome"/>
    <property type="evidence" value="ECO:0007669"/>
    <property type="project" value="TreeGrafter"/>
</dbReference>
<dbReference type="PANTHER" id="PTHR13948">
    <property type="entry name" value="RNA-BINDING PROTEIN"/>
    <property type="match status" value="1"/>
</dbReference>
<keyword evidence="4 9" id="KW-0863">Zinc-finger</keyword>
<dbReference type="SMART" id="SM00360">
    <property type="entry name" value="RRM"/>
    <property type="match status" value="2"/>
</dbReference>
<keyword evidence="6 8" id="KW-0694">RNA-binding</keyword>
<dbReference type="SUPFAM" id="SSF90209">
    <property type="entry name" value="Ran binding protein zinc finger-like"/>
    <property type="match status" value="1"/>
</dbReference>
<evidence type="ECO:0000256" key="7">
    <source>
        <dbReference type="ARBA" id="ARBA00023242"/>
    </source>
</evidence>
<comment type="subcellular location">
    <subcellularLocation>
        <location evidence="1">Nucleus</location>
    </subcellularLocation>
</comment>
<dbReference type="Gene3D" id="3.30.70.330">
    <property type="match status" value="2"/>
</dbReference>
<evidence type="ECO:0000259" key="11">
    <source>
        <dbReference type="PROSITE" id="PS50102"/>
    </source>
</evidence>
<feature type="region of interest" description="Disordered" evidence="10">
    <location>
        <begin position="561"/>
        <end position="585"/>
    </location>
</feature>
<protein>
    <submittedName>
        <fullName evidence="14">Putative rna-binding protein</fullName>
    </submittedName>
</protein>
<feature type="domain" description="RanBP2-type" evidence="13">
    <location>
        <begin position="99"/>
        <end position="128"/>
    </location>
</feature>
<feature type="region of interest" description="Disordered" evidence="10">
    <location>
        <begin position="452"/>
        <end position="502"/>
    </location>
</feature>
<dbReference type="Gene3D" id="4.10.1060.10">
    <property type="entry name" value="Zinc finger, RanBP2-type"/>
    <property type="match status" value="1"/>
</dbReference>
<dbReference type="EMBL" id="LCWF01000086">
    <property type="protein sequence ID" value="KKY21319.1"/>
    <property type="molecule type" value="Genomic_DNA"/>
</dbReference>
<feature type="region of interest" description="Disordered" evidence="10">
    <location>
        <begin position="372"/>
        <end position="400"/>
    </location>
</feature>
<evidence type="ECO:0000256" key="4">
    <source>
        <dbReference type="ARBA" id="ARBA00022771"/>
    </source>
</evidence>
<dbReference type="AlphaFoldDB" id="A0A0G2EFV6"/>
<keyword evidence="15" id="KW-1185">Reference proteome</keyword>
<dbReference type="PROSITE" id="PS50102">
    <property type="entry name" value="RRM"/>
    <property type="match status" value="2"/>
</dbReference>
<feature type="domain" description="G-patch" evidence="12">
    <location>
        <begin position="502"/>
        <end position="548"/>
    </location>
</feature>
<dbReference type="InterPro" id="IPR001876">
    <property type="entry name" value="Znf_RanBP2"/>
</dbReference>
<comment type="caution">
    <text evidence="14">The sequence shown here is derived from an EMBL/GenBank/DDBJ whole genome shotgun (WGS) entry which is preliminary data.</text>
</comment>
<dbReference type="Pfam" id="PF00641">
    <property type="entry name" value="Zn_ribbon_RanBP"/>
    <property type="match status" value="1"/>
</dbReference>
<dbReference type="PANTHER" id="PTHR13948:SF3">
    <property type="entry name" value="FI21118P1"/>
    <property type="match status" value="1"/>
</dbReference>
<evidence type="ECO:0000256" key="3">
    <source>
        <dbReference type="ARBA" id="ARBA00022737"/>
    </source>
</evidence>
<accession>A0A0G2EFV6</accession>
<feature type="domain" description="RRM" evidence="11">
    <location>
        <begin position="154"/>
        <end position="268"/>
    </location>
</feature>
<evidence type="ECO:0000256" key="9">
    <source>
        <dbReference type="PROSITE-ProRule" id="PRU00322"/>
    </source>
</evidence>
<feature type="region of interest" description="Disordered" evidence="10">
    <location>
        <begin position="182"/>
        <end position="206"/>
    </location>
</feature>
<feature type="compositionally biased region" description="Low complexity" evidence="10">
    <location>
        <begin position="343"/>
        <end position="354"/>
    </location>
</feature>
<evidence type="ECO:0000256" key="8">
    <source>
        <dbReference type="PROSITE-ProRule" id="PRU00176"/>
    </source>
</evidence>
<dbReference type="InterPro" id="IPR055494">
    <property type="entry name" value="DUF7066"/>
</dbReference>
<evidence type="ECO:0000256" key="6">
    <source>
        <dbReference type="ARBA" id="ARBA00022884"/>
    </source>
</evidence>
<dbReference type="PROSITE" id="PS01358">
    <property type="entry name" value="ZF_RANBP2_1"/>
    <property type="match status" value="1"/>
</dbReference>
<feature type="compositionally biased region" description="Basic and acidic residues" evidence="10">
    <location>
        <begin position="570"/>
        <end position="585"/>
    </location>
</feature>
<feature type="region of interest" description="Disordered" evidence="10">
    <location>
        <begin position="315"/>
        <end position="356"/>
    </location>
</feature>
<evidence type="ECO:0000256" key="1">
    <source>
        <dbReference type="ARBA" id="ARBA00004123"/>
    </source>
</evidence>
<evidence type="ECO:0000259" key="13">
    <source>
        <dbReference type="PROSITE" id="PS50199"/>
    </source>
</evidence>
<feature type="domain" description="RRM" evidence="11">
    <location>
        <begin position="1"/>
        <end position="90"/>
    </location>
</feature>
<evidence type="ECO:0000313" key="14">
    <source>
        <dbReference type="EMBL" id="KKY21319.1"/>
    </source>
</evidence>
<dbReference type="Pfam" id="PF23217">
    <property type="entry name" value="DUF7066"/>
    <property type="match status" value="1"/>
</dbReference>
<gene>
    <name evidence="14" type="ORF">UCRPC4_g03755</name>
</gene>
<dbReference type="InterPro" id="IPR035979">
    <property type="entry name" value="RBD_domain_sf"/>
</dbReference>
<keyword evidence="2" id="KW-0479">Metal-binding</keyword>
<dbReference type="SMART" id="SM00443">
    <property type="entry name" value="G_patch"/>
    <property type="match status" value="1"/>
</dbReference>
<proteinExistence type="predicted"/>
<keyword evidence="5" id="KW-0862">Zinc</keyword>
<dbReference type="PROSITE" id="PS50199">
    <property type="entry name" value="ZF_RANBP2_2"/>
    <property type="match status" value="1"/>
</dbReference>
<dbReference type="InterPro" id="IPR000467">
    <property type="entry name" value="G_patch_dom"/>
</dbReference>
<dbReference type="SUPFAM" id="SSF54928">
    <property type="entry name" value="RNA-binding domain, RBD"/>
    <property type="match status" value="2"/>
</dbReference>
<dbReference type="GO" id="GO:0005634">
    <property type="term" value="C:nucleus"/>
    <property type="evidence" value="ECO:0007669"/>
    <property type="project" value="UniProtKB-SubCell"/>
</dbReference>
<evidence type="ECO:0000313" key="15">
    <source>
        <dbReference type="Proteomes" id="UP000053317"/>
    </source>
</evidence>
<dbReference type="OrthoDB" id="29221at2759"/>
<feature type="compositionally biased region" description="Basic and acidic residues" evidence="10">
    <location>
        <begin position="452"/>
        <end position="464"/>
    </location>
</feature>
<dbReference type="Pfam" id="PF01585">
    <property type="entry name" value="G-patch"/>
    <property type="match status" value="1"/>
</dbReference>
<feature type="compositionally biased region" description="Polar residues" evidence="10">
    <location>
        <begin position="182"/>
        <end position="204"/>
    </location>
</feature>
<evidence type="ECO:0000256" key="10">
    <source>
        <dbReference type="SAM" id="MobiDB-lite"/>
    </source>
</evidence>
<dbReference type="SMART" id="SM00547">
    <property type="entry name" value="ZnF_RBZ"/>
    <property type="match status" value="1"/>
</dbReference>
<dbReference type="InterPro" id="IPR012677">
    <property type="entry name" value="Nucleotide-bd_a/b_plait_sf"/>
</dbReference>
<keyword evidence="7" id="KW-0539">Nucleus</keyword>
<dbReference type="PROSITE" id="PS50174">
    <property type="entry name" value="G_PATCH"/>
    <property type="match status" value="1"/>
</dbReference>
<dbReference type="InterPro" id="IPR000504">
    <property type="entry name" value="RRM_dom"/>
</dbReference>
<organism evidence="14 15">
    <name type="scientific">Phaeomoniella chlamydospora</name>
    <name type="common">Phaeoacremonium chlamydosporum</name>
    <dbReference type="NCBI Taxonomy" id="158046"/>
    <lineage>
        <taxon>Eukaryota</taxon>
        <taxon>Fungi</taxon>
        <taxon>Dikarya</taxon>
        <taxon>Ascomycota</taxon>
        <taxon>Pezizomycotina</taxon>
        <taxon>Eurotiomycetes</taxon>
        <taxon>Chaetothyriomycetidae</taxon>
        <taxon>Phaeomoniellales</taxon>
        <taxon>Phaeomoniellaceae</taxon>
        <taxon>Phaeomoniella</taxon>
    </lineage>
</organism>
<dbReference type="Pfam" id="PF00076">
    <property type="entry name" value="RRM_1"/>
    <property type="match status" value="2"/>
</dbReference>
<reference evidence="14 15" key="2">
    <citation type="submission" date="2015-05" db="EMBL/GenBank/DDBJ databases">
        <authorList>
            <person name="Morales-Cruz A."/>
            <person name="Amrine K.C."/>
            <person name="Cantu D."/>
        </authorList>
    </citation>
    <scope>NUCLEOTIDE SEQUENCE [LARGE SCALE GENOMIC DNA]</scope>
    <source>
        <strain evidence="14">UCRPC4</strain>
    </source>
</reference>
<keyword evidence="3" id="KW-0677">Repeat</keyword>
<feature type="compositionally biased region" description="Basic and acidic residues" evidence="10">
    <location>
        <begin position="315"/>
        <end position="335"/>
    </location>
</feature>
<dbReference type="GO" id="GO:0003723">
    <property type="term" value="F:RNA binding"/>
    <property type="evidence" value="ECO:0007669"/>
    <property type="project" value="UniProtKB-UniRule"/>
</dbReference>
<evidence type="ECO:0000256" key="5">
    <source>
        <dbReference type="ARBA" id="ARBA00022833"/>
    </source>
</evidence>